<sequence>MRLTDKNFNTHKELEVKQQTDEVLVYIDGIIYTSPPLSIKHQRISSFLYVELHNALKNSGCDAFSAPTAVLFEPNENNHNKNKRVVPDLFVTCHPENFTENENLFFD</sequence>
<dbReference type="InterPro" id="IPR012296">
    <property type="entry name" value="Nuclease_put_TT1808"/>
</dbReference>
<keyword evidence="3" id="KW-1185">Reference proteome</keyword>
<comment type="caution">
    <text evidence="2">The sequence shown here is derived from an EMBL/GenBank/DDBJ whole genome shotgun (WGS) entry which is preliminary data.</text>
</comment>
<organism evidence="2 3">
    <name type="scientific">Oceanobacillus aidingensis</name>
    <dbReference type="NCBI Taxonomy" id="645964"/>
    <lineage>
        <taxon>Bacteria</taxon>
        <taxon>Bacillati</taxon>
        <taxon>Bacillota</taxon>
        <taxon>Bacilli</taxon>
        <taxon>Bacillales</taxon>
        <taxon>Bacillaceae</taxon>
        <taxon>Oceanobacillus</taxon>
    </lineage>
</organism>
<dbReference type="EMBL" id="JBHSFT010000015">
    <property type="protein sequence ID" value="MFC4662724.1"/>
    <property type="molecule type" value="Genomic_DNA"/>
</dbReference>
<protein>
    <submittedName>
        <fullName evidence="2">Uma2 family endonuclease</fullName>
    </submittedName>
</protein>
<keyword evidence="2" id="KW-0540">Nuclease</keyword>
<feature type="domain" description="Putative restriction endonuclease" evidence="1">
    <location>
        <begin position="13"/>
        <end position="97"/>
    </location>
</feature>
<keyword evidence="2" id="KW-0255">Endonuclease</keyword>
<evidence type="ECO:0000313" key="3">
    <source>
        <dbReference type="Proteomes" id="UP001595988"/>
    </source>
</evidence>
<dbReference type="Gene3D" id="3.90.1570.10">
    <property type="entry name" value="tt1808, chain A"/>
    <property type="match status" value="1"/>
</dbReference>
<keyword evidence="2" id="KW-0378">Hydrolase</keyword>
<dbReference type="GO" id="GO:0004519">
    <property type="term" value="F:endonuclease activity"/>
    <property type="evidence" value="ECO:0007669"/>
    <property type="project" value="UniProtKB-KW"/>
</dbReference>
<dbReference type="Pfam" id="PF05685">
    <property type="entry name" value="Uma2"/>
    <property type="match status" value="1"/>
</dbReference>
<dbReference type="Proteomes" id="UP001595988">
    <property type="component" value="Unassembled WGS sequence"/>
</dbReference>
<reference evidence="3" key="1">
    <citation type="journal article" date="2019" name="Int. J. Syst. Evol. Microbiol.">
        <title>The Global Catalogue of Microorganisms (GCM) 10K type strain sequencing project: providing services to taxonomists for standard genome sequencing and annotation.</title>
        <authorList>
            <consortium name="The Broad Institute Genomics Platform"/>
            <consortium name="The Broad Institute Genome Sequencing Center for Infectious Disease"/>
            <person name="Wu L."/>
            <person name="Ma J."/>
        </authorList>
    </citation>
    <scope>NUCLEOTIDE SEQUENCE [LARGE SCALE GENOMIC DNA]</scope>
    <source>
        <strain evidence="3">CCUG 37257</strain>
    </source>
</reference>
<evidence type="ECO:0000313" key="2">
    <source>
        <dbReference type="EMBL" id="MFC4662724.1"/>
    </source>
</evidence>
<dbReference type="CDD" id="cd06260">
    <property type="entry name" value="DUF820-like"/>
    <property type="match status" value="1"/>
</dbReference>
<dbReference type="RefSeq" id="WP_193064940.1">
    <property type="nucleotide sequence ID" value="NZ_JBHSFT010000015.1"/>
</dbReference>
<name>A0ABV9JY56_9BACI</name>
<dbReference type="InterPro" id="IPR011335">
    <property type="entry name" value="Restrct_endonuc-II-like"/>
</dbReference>
<proteinExistence type="predicted"/>
<gene>
    <name evidence="2" type="ORF">ACFO3P_11115</name>
</gene>
<dbReference type="InterPro" id="IPR008538">
    <property type="entry name" value="Uma2"/>
</dbReference>
<accession>A0ABV9JY56</accession>
<dbReference type="SUPFAM" id="SSF52980">
    <property type="entry name" value="Restriction endonuclease-like"/>
    <property type="match status" value="1"/>
</dbReference>
<evidence type="ECO:0000259" key="1">
    <source>
        <dbReference type="Pfam" id="PF05685"/>
    </source>
</evidence>